<evidence type="ECO:0000256" key="3">
    <source>
        <dbReference type="ARBA" id="ARBA00022525"/>
    </source>
</evidence>
<keyword evidence="5" id="KW-0472">Membrane</keyword>
<dbReference type="PANTHER" id="PTHR35860:SF1">
    <property type="entry name" value="PROTEIN FAM24A"/>
    <property type="match status" value="1"/>
</dbReference>
<evidence type="ECO:0000256" key="1">
    <source>
        <dbReference type="ARBA" id="ARBA00004613"/>
    </source>
</evidence>
<dbReference type="InParanoid" id="L9L4N2"/>
<gene>
    <name evidence="6" type="ORF">TREES_T100012926</name>
</gene>
<evidence type="ECO:0000256" key="5">
    <source>
        <dbReference type="SAM" id="Phobius"/>
    </source>
</evidence>
<dbReference type="GO" id="GO:0005576">
    <property type="term" value="C:extracellular region"/>
    <property type="evidence" value="ECO:0007669"/>
    <property type="project" value="UniProtKB-SubCell"/>
</dbReference>
<accession>L9L4N2</accession>
<protein>
    <submittedName>
        <fullName evidence="6">Protein FAM24A</fullName>
    </submittedName>
</protein>
<dbReference type="Pfam" id="PF15193">
    <property type="entry name" value="FAM24"/>
    <property type="match status" value="1"/>
</dbReference>
<dbReference type="STRING" id="246437.L9L4N2"/>
<evidence type="ECO:0000256" key="4">
    <source>
        <dbReference type="ARBA" id="ARBA00022729"/>
    </source>
</evidence>
<evidence type="ECO:0000313" key="6">
    <source>
        <dbReference type="EMBL" id="ELW69709.1"/>
    </source>
</evidence>
<keyword evidence="5" id="KW-1133">Transmembrane helix</keyword>
<sequence>MLIIVGGILASVIMLTCVVFCLYFKVSRALRAAMEADDVAENCHNLAKITESKCLHNKFARAKTTTTESCRALQCCDECGIYADFDPLPPCYCDINEGL</sequence>
<comment type="subcellular location">
    <subcellularLocation>
        <location evidence="1">Secreted</location>
    </subcellularLocation>
</comment>
<keyword evidence="5" id="KW-0812">Transmembrane</keyword>
<keyword evidence="7" id="KW-1185">Reference proteome</keyword>
<organism evidence="6 7">
    <name type="scientific">Tupaia chinensis</name>
    <name type="common">Chinese tree shrew</name>
    <name type="synonym">Tupaia belangeri chinensis</name>
    <dbReference type="NCBI Taxonomy" id="246437"/>
    <lineage>
        <taxon>Eukaryota</taxon>
        <taxon>Metazoa</taxon>
        <taxon>Chordata</taxon>
        <taxon>Craniata</taxon>
        <taxon>Vertebrata</taxon>
        <taxon>Euteleostomi</taxon>
        <taxon>Mammalia</taxon>
        <taxon>Eutheria</taxon>
        <taxon>Euarchontoglires</taxon>
        <taxon>Scandentia</taxon>
        <taxon>Tupaiidae</taxon>
        <taxon>Tupaia</taxon>
    </lineage>
</organism>
<dbReference type="eggNOG" id="ENOG502TEP5">
    <property type="taxonomic scope" value="Eukaryota"/>
</dbReference>
<reference evidence="7" key="1">
    <citation type="submission" date="2012-07" db="EMBL/GenBank/DDBJ databases">
        <title>Genome of the Chinese tree shrew, a rising model animal genetically related to primates.</title>
        <authorList>
            <person name="Zhang G."/>
            <person name="Fan Y."/>
            <person name="Yao Y."/>
            <person name="Huang Z."/>
        </authorList>
    </citation>
    <scope>NUCLEOTIDE SEQUENCE [LARGE SCALE GENOMIC DNA]</scope>
</reference>
<dbReference type="PANTHER" id="PTHR35860">
    <property type="entry name" value="PROTEIN FAM24B"/>
    <property type="match status" value="1"/>
</dbReference>
<proteinExistence type="inferred from homology"/>
<comment type="similarity">
    <text evidence="2">Belongs to the FAM24 family.</text>
</comment>
<dbReference type="Proteomes" id="UP000011518">
    <property type="component" value="Unassembled WGS sequence"/>
</dbReference>
<evidence type="ECO:0000256" key="2">
    <source>
        <dbReference type="ARBA" id="ARBA00007386"/>
    </source>
</evidence>
<dbReference type="AlphaFoldDB" id="L9L4N2"/>
<reference evidence="7" key="2">
    <citation type="journal article" date="2013" name="Nat. Commun.">
        <title>Genome of the Chinese tree shrew.</title>
        <authorList>
            <person name="Fan Y."/>
            <person name="Huang Z.Y."/>
            <person name="Cao C.C."/>
            <person name="Chen C.S."/>
            <person name="Chen Y.X."/>
            <person name="Fan D.D."/>
            <person name="He J."/>
            <person name="Hou H.L."/>
            <person name="Hu L."/>
            <person name="Hu X.T."/>
            <person name="Jiang X.T."/>
            <person name="Lai R."/>
            <person name="Lang Y.S."/>
            <person name="Liang B."/>
            <person name="Liao S.G."/>
            <person name="Mu D."/>
            <person name="Ma Y.Y."/>
            <person name="Niu Y.Y."/>
            <person name="Sun X.Q."/>
            <person name="Xia J.Q."/>
            <person name="Xiao J."/>
            <person name="Xiong Z.Q."/>
            <person name="Xu L."/>
            <person name="Yang L."/>
            <person name="Zhang Y."/>
            <person name="Zhao W."/>
            <person name="Zhao X.D."/>
            <person name="Zheng Y.T."/>
            <person name="Zhou J.M."/>
            <person name="Zhu Y.B."/>
            <person name="Zhang G.J."/>
            <person name="Wang J."/>
            <person name="Yao Y.G."/>
        </authorList>
    </citation>
    <scope>NUCLEOTIDE SEQUENCE [LARGE SCALE GENOMIC DNA]</scope>
</reference>
<name>L9L4N2_TUPCH</name>
<keyword evidence="3" id="KW-0964">Secreted</keyword>
<keyword evidence="4" id="KW-0732">Signal</keyword>
<feature type="transmembrane region" description="Helical" evidence="5">
    <location>
        <begin position="6"/>
        <end position="24"/>
    </location>
</feature>
<evidence type="ECO:0000313" key="7">
    <source>
        <dbReference type="Proteomes" id="UP000011518"/>
    </source>
</evidence>
<dbReference type="EMBL" id="KB320524">
    <property type="protein sequence ID" value="ELW69709.1"/>
    <property type="molecule type" value="Genomic_DNA"/>
</dbReference>
<dbReference type="InterPro" id="IPR028122">
    <property type="entry name" value="FAM24"/>
</dbReference>
<dbReference type="FunCoup" id="L9L4N2">
    <property type="interactions" value="6"/>
</dbReference>